<dbReference type="Proteomes" id="UP000324176">
    <property type="component" value="Unassembled WGS sequence"/>
</dbReference>
<evidence type="ECO:0000313" key="1">
    <source>
        <dbReference type="EMBL" id="AKH38693.1"/>
    </source>
</evidence>
<dbReference type="AlphaFoldDB" id="A0A0F7KHT4"/>
<dbReference type="RefSeq" id="WP_046850730.1">
    <property type="nucleotide sequence ID" value="NZ_CP011451.1"/>
</dbReference>
<reference evidence="3" key="1">
    <citation type="submission" date="2015-05" db="EMBL/GenBank/DDBJ databases">
        <title>Draft genome of Nitrosomonas communis strain Nm2.</title>
        <authorList>
            <person name="Kozlowski J.A."/>
            <person name="Kits K.D."/>
            <person name="Stein L.Y."/>
        </authorList>
    </citation>
    <scope>NUCLEOTIDE SEQUENCE [LARGE SCALE GENOMIC DNA]</scope>
    <source>
        <strain evidence="3">Nm2</strain>
    </source>
</reference>
<evidence type="ECO:0008006" key="5">
    <source>
        <dbReference type="Google" id="ProtNLM"/>
    </source>
</evidence>
<organism evidence="1 3">
    <name type="scientific">Nitrosomonas communis</name>
    <dbReference type="NCBI Taxonomy" id="44574"/>
    <lineage>
        <taxon>Bacteria</taxon>
        <taxon>Pseudomonadati</taxon>
        <taxon>Pseudomonadota</taxon>
        <taxon>Betaproteobacteria</taxon>
        <taxon>Nitrosomonadales</taxon>
        <taxon>Nitrosomonadaceae</taxon>
        <taxon>Nitrosomonas</taxon>
    </lineage>
</organism>
<proteinExistence type="predicted"/>
<dbReference type="PROSITE" id="PS51257">
    <property type="entry name" value="PROKAR_LIPOPROTEIN"/>
    <property type="match status" value="1"/>
</dbReference>
<evidence type="ECO:0000313" key="2">
    <source>
        <dbReference type="EMBL" id="TYP89393.1"/>
    </source>
</evidence>
<dbReference type="EMBL" id="VNHT01000017">
    <property type="protein sequence ID" value="TYP89393.1"/>
    <property type="molecule type" value="Genomic_DNA"/>
</dbReference>
<reference evidence="2 4" key="3">
    <citation type="submission" date="2019-07" db="EMBL/GenBank/DDBJ databases">
        <title>Active sludge and wastewater microbial communities from Klosterneuburg, Austria.</title>
        <authorList>
            <person name="Wagner M."/>
        </authorList>
    </citation>
    <scope>NUCLEOTIDE SEQUENCE [LARGE SCALE GENOMIC DNA]</scope>
    <source>
        <strain evidence="2 4">Nm2</strain>
    </source>
</reference>
<accession>A0A0F7KHT4</accession>
<protein>
    <recommendedName>
        <fullName evidence="5">Lipoprotein</fullName>
    </recommendedName>
</protein>
<keyword evidence="3" id="KW-1185">Reference proteome</keyword>
<reference evidence="1 3" key="2">
    <citation type="journal article" date="2016" name="Genome Announc.">
        <title>Genome Sequence of Nitrosomonas communis Strain Nm2, a Mesophilic Ammonia-Oxidizing Bacterium Isolated from Mediterranean Soil.</title>
        <authorList>
            <person name="Kozlowski J.A."/>
            <person name="Kits K.D."/>
            <person name="Stein L.Y."/>
        </authorList>
    </citation>
    <scope>NUCLEOTIDE SEQUENCE [LARGE SCALE GENOMIC DNA]</scope>
    <source>
        <strain evidence="1 3">Nm2</strain>
    </source>
</reference>
<evidence type="ECO:0000313" key="3">
    <source>
        <dbReference type="Proteomes" id="UP000034156"/>
    </source>
</evidence>
<dbReference type="OrthoDB" id="8545990at2"/>
<gene>
    <name evidence="1" type="ORF">AAW31_14165</name>
    <name evidence="2" type="ORF">BCL69_101750</name>
</gene>
<dbReference type="Proteomes" id="UP000034156">
    <property type="component" value="Chromosome"/>
</dbReference>
<evidence type="ECO:0000313" key="4">
    <source>
        <dbReference type="Proteomes" id="UP000324176"/>
    </source>
</evidence>
<dbReference type="KEGG" id="nco:AAW31_14165"/>
<dbReference type="EMBL" id="CP011451">
    <property type="protein sequence ID" value="AKH38693.1"/>
    <property type="molecule type" value="Genomic_DNA"/>
</dbReference>
<sequence length="208" mass="23867">MKKAVLVILMTTLVLSGCSTTYYLEGAEYKGKKKYIAARAAMHTRCIESTEPLPTPLIERKLIALIPSQELINTTILTNLKAISPDYPMTREDLRYDPLYSGVNENFKMVVELIKRKNLYQTVEMIEYENLSIPEASVDTDIFHVVLATATNRNDRYYLTREKRGKLRIDYGAINPPCVHERVSFMYVTQCETFRDNLLSSLQTLALQ</sequence>
<dbReference type="PATRIC" id="fig|44574.3.peg.3439"/>
<name>A0A0F7KHT4_9PROT</name>